<dbReference type="GO" id="GO:0006508">
    <property type="term" value="P:proteolysis"/>
    <property type="evidence" value="ECO:0007669"/>
    <property type="project" value="InterPro"/>
</dbReference>
<reference evidence="4 5" key="1">
    <citation type="journal article" date="2007" name="Nature">
        <title>Evolution of genes and genomes on the Drosophila phylogeny.</title>
        <authorList>
            <consortium name="Drosophila 12 Genomes Consortium"/>
            <person name="Clark A.G."/>
            <person name="Eisen M.B."/>
            <person name="Smith D.R."/>
            <person name="Bergman C.M."/>
            <person name="Oliver B."/>
            <person name="Markow T.A."/>
            <person name="Kaufman T.C."/>
            <person name="Kellis M."/>
            <person name="Gelbart W."/>
            <person name="Iyer V.N."/>
            <person name="Pollard D.A."/>
            <person name="Sackton T.B."/>
            <person name="Larracuente A.M."/>
            <person name="Singh N.D."/>
            <person name="Abad J.P."/>
            <person name="Abt D.N."/>
            <person name="Adryan B."/>
            <person name="Aguade M."/>
            <person name="Akashi H."/>
            <person name="Anderson W.W."/>
            <person name="Aquadro C.F."/>
            <person name="Ardell D.H."/>
            <person name="Arguello R."/>
            <person name="Artieri C.G."/>
            <person name="Barbash D.A."/>
            <person name="Barker D."/>
            <person name="Barsanti P."/>
            <person name="Batterham P."/>
            <person name="Batzoglou S."/>
            <person name="Begun D."/>
            <person name="Bhutkar A."/>
            <person name="Blanco E."/>
            <person name="Bosak S.A."/>
            <person name="Bradley R.K."/>
            <person name="Brand A.D."/>
            <person name="Brent M.R."/>
            <person name="Brooks A.N."/>
            <person name="Brown R.H."/>
            <person name="Butlin R.K."/>
            <person name="Caggese C."/>
            <person name="Calvi B.R."/>
            <person name="Bernardo de Carvalho A."/>
            <person name="Caspi A."/>
            <person name="Castrezana S."/>
            <person name="Celniker S.E."/>
            <person name="Chang J.L."/>
            <person name="Chapple C."/>
            <person name="Chatterji S."/>
            <person name="Chinwalla A."/>
            <person name="Civetta A."/>
            <person name="Clifton S.W."/>
            <person name="Comeron J.M."/>
            <person name="Costello J.C."/>
            <person name="Coyne J.A."/>
            <person name="Daub J."/>
            <person name="David R.G."/>
            <person name="Delcher A.L."/>
            <person name="Delehaunty K."/>
            <person name="Do C.B."/>
            <person name="Ebling H."/>
            <person name="Edwards K."/>
            <person name="Eickbush T."/>
            <person name="Evans J.D."/>
            <person name="Filipski A."/>
            <person name="Findeiss S."/>
            <person name="Freyhult E."/>
            <person name="Fulton L."/>
            <person name="Fulton R."/>
            <person name="Garcia A.C."/>
            <person name="Gardiner A."/>
            <person name="Garfield D.A."/>
            <person name="Garvin B.E."/>
            <person name="Gibson G."/>
            <person name="Gilbert D."/>
            <person name="Gnerre S."/>
            <person name="Godfrey J."/>
            <person name="Good R."/>
            <person name="Gotea V."/>
            <person name="Gravely B."/>
            <person name="Greenberg A.J."/>
            <person name="Griffiths-Jones S."/>
            <person name="Gross S."/>
            <person name="Guigo R."/>
            <person name="Gustafson E.A."/>
            <person name="Haerty W."/>
            <person name="Hahn M.W."/>
            <person name="Halligan D.L."/>
            <person name="Halpern A.L."/>
            <person name="Halter G.M."/>
            <person name="Han M.V."/>
            <person name="Heger A."/>
            <person name="Hillier L."/>
            <person name="Hinrichs A.S."/>
            <person name="Holmes I."/>
            <person name="Hoskins R.A."/>
            <person name="Hubisz M.J."/>
            <person name="Hultmark D."/>
            <person name="Huntley M.A."/>
            <person name="Jaffe D.B."/>
            <person name="Jagadeeshan S."/>
            <person name="Jeck W.R."/>
            <person name="Johnson J."/>
            <person name="Jones C.D."/>
            <person name="Jordan W.C."/>
            <person name="Karpen G.H."/>
            <person name="Kataoka E."/>
            <person name="Keightley P.D."/>
            <person name="Kheradpour P."/>
            <person name="Kirkness E.F."/>
            <person name="Koerich L.B."/>
            <person name="Kristiansen K."/>
            <person name="Kudrna D."/>
            <person name="Kulathinal R.J."/>
            <person name="Kumar S."/>
            <person name="Kwok R."/>
            <person name="Lander E."/>
            <person name="Langley C.H."/>
            <person name="Lapoint R."/>
            <person name="Lazzaro B.P."/>
            <person name="Lee S.J."/>
            <person name="Levesque L."/>
            <person name="Li R."/>
            <person name="Lin C.F."/>
            <person name="Lin M.F."/>
            <person name="Lindblad-Toh K."/>
            <person name="Llopart A."/>
            <person name="Long M."/>
            <person name="Low L."/>
            <person name="Lozovsky E."/>
            <person name="Lu J."/>
            <person name="Luo M."/>
            <person name="Machado C.A."/>
            <person name="Makalowski W."/>
            <person name="Marzo M."/>
            <person name="Matsuda M."/>
            <person name="Matzkin L."/>
            <person name="McAllister B."/>
            <person name="McBride C.S."/>
            <person name="McKernan B."/>
            <person name="McKernan K."/>
            <person name="Mendez-Lago M."/>
            <person name="Minx P."/>
            <person name="Mollenhauer M.U."/>
            <person name="Montooth K."/>
            <person name="Mount S.M."/>
            <person name="Mu X."/>
            <person name="Myers E."/>
            <person name="Negre B."/>
            <person name="Newfeld S."/>
            <person name="Nielsen R."/>
            <person name="Noor M.A."/>
            <person name="O'Grady P."/>
            <person name="Pachter L."/>
            <person name="Papaceit M."/>
            <person name="Parisi M.J."/>
            <person name="Parisi M."/>
            <person name="Parts L."/>
            <person name="Pedersen J.S."/>
            <person name="Pesole G."/>
            <person name="Phillippy A.M."/>
            <person name="Ponting C.P."/>
            <person name="Pop M."/>
            <person name="Porcelli D."/>
            <person name="Powell J.R."/>
            <person name="Prohaska S."/>
            <person name="Pruitt K."/>
            <person name="Puig M."/>
            <person name="Quesneville H."/>
            <person name="Ram K.R."/>
            <person name="Rand D."/>
            <person name="Rasmussen M.D."/>
            <person name="Reed L.K."/>
            <person name="Reenan R."/>
            <person name="Reily A."/>
            <person name="Remington K.A."/>
            <person name="Rieger T.T."/>
            <person name="Ritchie M.G."/>
            <person name="Robin C."/>
            <person name="Rogers Y.H."/>
            <person name="Rohde C."/>
            <person name="Rozas J."/>
            <person name="Rubenfield M.J."/>
            <person name="Ruiz A."/>
            <person name="Russo S."/>
            <person name="Salzberg S.L."/>
            <person name="Sanchez-Gracia A."/>
            <person name="Saranga D.J."/>
            <person name="Sato H."/>
            <person name="Schaeffer S.W."/>
            <person name="Schatz M.C."/>
            <person name="Schlenke T."/>
            <person name="Schwartz R."/>
            <person name="Segarra C."/>
            <person name="Singh R.S."/>
            <person name="Sirot L."/>
            <person name="Sirota M."/>
            <person name="Sisneros N.B."/>
            <person name="Smith C.D."/>
            <person name="Smith T.F."/>
            <person name="Spieth J."/>
            <person name="Stage D.E."/>
            <person name="Stark A."/>
            <person name="Stephan W."/>
            <person name="Strausberg R.L."/>
            <person name="Strempel S."/>
            <person name="Sturgill D."/>
            <person name="Sutton G."/>
            <person name="Sutton G.G."/>
            <person name="Tao W."/>
            <person name="Teichmann S."/>
            <person name="Tobari Y.N."/>
            <person name="Tomimura Y."/>
            <person name="Tsolas J.M."/>
            <person name="Valente V.L."/>
            <person name="Venter E."/>
            <person name="Venter J.C."/>
            <person name="Vicario S."/>
            <person name="Vieira F.G."/>
            <person name="Vilella A.J."/>
            <person name="Villasante A."/>
            <person name="Walenz B."/>
            <person name="Wang J."/>
            <person name="Wasserman M."/>
            <person name="Watts T."/>
            <person name="Wilson D."/>
            <person name="Wilson R.K."/>
            <person name="Wing R.A."/>
            <person name="Wolfner M.F."/>
            <person name="Wong A."/>
            <person name="Wong G.K."/>
            <person name="Wu C.I."/>
            <person name="Wu G."/>
            <person name="Yamamoto D."/>
            <person name="Yang H.P."/>
            <person name="Yang S.P."/>
            <person name="Yorke J.A."/>
            <person name="Yoshida K."/>
            <person name="Zdobnov E."/>
            <person name="Zhang P."/>
            <person name="Zhang Y."/>
            <person name="Zimin A.V."/>
            <person name="Baldwin J."/>
            <person name="Abdouelleil A."/>
            <person name="Abdulkadir J."/>
            <person name="Abebe A."/>
            <person name="Abera B."/>
            <person name="Abreu J."/>
            <person name="Acer S.C."/>
            <person name="Aftuck L."/>
            <person name="Alexander A."/>
            <person name="An P."/>
            <person name="Anderson E."/>
            <person name="Anderson S."/>
            <person name="Arachi H."/>
            <person name="Azer M."/>
            <person name="Bachantsang P."/>
            <person name="Barry A."/>
            <person name="Bayul T."/>
            <person name="Berlin A."/>
            <person name="Bessette D."/>
            <person name="Bloom T."/>
            <person name="Blye J."/>
            <person name="Boguslavskiy L."/>
            <person name="Bonnet C."/>
            <person name="Boukhgalter B."/>
            <person name="Bourzgui I."/>
            <person name="Brown A."/>
            <person name="Cahill P."/>
            <person name="Channer S."/>
            <person name="Cheshatsang Y."/>
            <person name="Chuda L."/>
            <person name="Citroen M."/>
            <person name="Collymore A."/>
            <person name="Cooke P."/>
            <person name="Costello M."/>
            <person name="D'Aco K."/>
            <person name="Daza R."/>
            <person name="De Haan G."/>
            <person name="DeGray S."/>
            <person name="DeMaso C."/>
            <person name="Dhargay N."/>
            <person name="Dooley K."/>
            <person name="Dooley E."/>
            <person name="Doricent M."/>
            <person name="Dorje P."/>
            <person name="Dorjee K."/>
            <person name="Dupes A."/>
            <person name="Elong R."/>
            <person name="Falk J."/>
            <person name="Farina A."/>
            <person name="Faro S."/>
            <person name="Ferguson D."/>
            <person name="Fisher S."/>
            <person name="Foley C.D."/>
            <person name="Franke A."/>
            <person name="Friedrich D."/>
            <person name="Gadbois L."/>
            <person name="Gearin G."/>
            <person name="Gearin C.R."/>
            <person name="Giannoukos G."/>
            <person name="Goode T."/>
            <person name="Graham J."/>
            <person name="Grandbois E."/>
            <person name="Grewal S."/>
            <person name="Gyaltsen K."/>
            <person name="Hafez N."/>
            <person name="Hagos B."/>
            <person name="Hall J."/>
            <person name="Henson C."/>
            <person name="Hollinger A."/>
            <person name="Honan T."/>
            <person name="Huard M.D."/>
            <person name="Hughes L."/>
            <person name="Hurhula B."/>
            <person name="Husby M.E."/>
            <person name="Kamat A."/>
            <person name="Kanga B."/>
            <person name="Kashin S."/>
            <person name="Khazanovich D."/>
            <person name="Kisner P."/>
            <person name="Lance K."/>
            <person name="Lara M."/>
            <person name="Lee W."/>
            <person name="Lennon N."/>
            <person name="Letendre F."/>
            <person name="LeVine R."/>
            <person name="Lipovsky A."/>
            <person name="Liu X."/>
            <person name="Liu J."/>
            <person name="Liu S."/>
            <person name="Lokyitsang T."/>
            <person name="Lokyitsang Y."/>
            <person name="Lubonja R."/>
            <person name="Lui A."/>
            <person name="MacDonald P."/>
            <person name="Magnisalis V."/>
            <person name="Maru K."/>
            <person name="Matthews C."/>
            <person name="McCusker W."/>
            <person name="McDonough S."/>
            <person name="Mehta T."/>
            <person name="Meldrim J."/>
            <person name="Meneus L."/>
            <person name="Mihai O."/>
            <person name="Mihalev A."/>
            <person name="Mihova T."/>
            <person name="Mittelman R."/>
            <person name="Mlenga V."/>
            <person name="Montmayeur A."/>
            <person name="Mulrain L."/>
            <person name="Navidi A."/>
            <person name="Naylor J."/>
            <person name="Negash T."/>
            <person name="Nguyen T."/>
            <person name="Nguyen N."/>
            <person name="Nicol R."/>
            <person name="Norbu C."/>
            <person name="Norbu N."/>
            <person name="Novod N."/>
            <person name="O'Neill B."/>
            <person name="Osman S."/>
            <person name="Markiewicz E."/>
            <person name="Oyono O.L."/>
            <person name="Patti C."/>
            <person name="Phunkhang P."/>
            <person name="Pierre F."/>
            <person name="Priest M."/>
            <person name="Raghuraman S."/>
            <person name="Rege F."/>
            <person name="Reyes R."/>
            <person name="Rise C."/>
            <person name="Rogov P."/>
            <person name="Ross K."/>
            <person name="Ryan E."/>
            <person name="Settipalli S."/>
            <person name="Shea T."/>
            <person name="Sherpa N."/>
            <person name="Shi L."/>
            <person name="Shih D."/>
            <person name="Sparrow T."/>
            <person name="Spaulding J."/>
            <person name="Stalker J."/>
            <person name="Stange-Thomann N."/>
            <person name="Stavropoulos S."/>
            <person name="Stone C."/>
            <person name="Strader C."/>
            <person name="Tesfaye S."/>
            <person name="Thomson T."/>
            <person name="Thoulutsang Y."/>
            <person name="Thoulutsang D."/>
            <person name="Topham K."/>
            <person name="Topping I."/>
            <person name="Tsamla T."/>
            <person name="Vassiliev H."/>
            <person name="Vo A."/>
            <person name="Wangchuk T."/>
            <person name="Wangdi T."/>
            <person name="Weiand M."/>
            <person name="Wilkinson J."/>
            <person name="Wilson A."/>
            <person name="Yadav S."/>
            <person name="Young G."/>
            <person name="Yu Q."/>
            <person name="Zembek L."/>
            <person name="Zhong D."/>
            <person name="Zimmer A."/>
            <person name="Zwirko Z."/>
            <person name="Jaffe D.B."/>
            <person name="Alvarez P."/>
            <person name="Brockman W."/>
            <person name="Butler J."/>
            <person name="Chin C."/>
            <person name="Gnerre S."/>
            <person name="Grabherr M."/>
            <person name="Kleber M."/>
            <person name="Mauceli E."/>
            <person name="MacCallum I."/>
        </authorList>
    </citation>
    <scope>NUCLEOTIDE SEQUENCE [LARGE SCALE GENOMIC DNA]</scope>
    <source>
        <strain evidence="5">Tucson 14030-0811.24</strain>
    </source>
</reference>
<dbReference type="InterPro" id="IPR050278">
    <property type="entry name" value="Serine_Prot_S9B/DPPIV"/>
</dbReference>
<evidence type="ECO:0000256" key="1">
    <source>
        <dbReference type="SAM" id="MobiDB-lite"/>
    </source>
</evidence>
<dbReference type="SUPFAM" id="SSF82171">
    <property type="entry name" value="DPP6 N-terminal domain-like"/>
    <property type="match status" value="1"/>
</dbReference>
<dbReference type="SMR" id="A0A0Q9WQW8"/>
<feature type="region of interest" description="Disordered" evidence="1">
    <location>
        <begin position="1"/>
        <end position="35"/>
    </location>
</feature>
<dbReference type="PANTHER" id="PTHR11731:SF187">
    <property type="entry name" value="INACTIVE DIPEPTIDYL PEPTIDASE 10-LIKE PROTEIN"/>
    <property type="match status" value="1"/>
</dbReference>
<feature type="non-terminal residue" evidence="4">
    <location>
        <position position="249"/>
    </location>
</feature>
<protein>
    <recommendedName>
        <fullName evidence="3">Dipeptidylpeptidase IV N-terminal domain-containing protein</fullName>
    </recommendedName>
</protein>
<keyword evidence="5" id="KW-1185">Reference proteome</keyword>
<feature type="transmembrane region" description="Helical" evidence="2">
    <location>
        <begin position="47"/>
        <end position="71"/>
    </location>
</feature>
<evidence type="ECO:0000259" key="3">
    <source>
        <dbReference type="Pfam" id="PF00930"/>
    </source>
</evidence>
<dbReference type="EMBL" id="CH963900">
    <property type="protein sequence ID" value="KRF98607.1"/>
    <property type="molecule type" value="Genomic_DNA"/>
</dbReference>
<dbReference type="PANTHER" id="PTHR11731">
    <property type="entry name" value="PROTEASE FAMILY S9B,C DIPEPTIDYL-PEPTIDASE IV-RELATED"/>
    <property type="match status" value="1"/>
</dbReference>
<evidence type="ECO:0000256" key="2">
    <source>
        <dbReference type="SAM" id="Phobius"/>
    </source>
</evidence>
<dbReference type="Proteomes" id="UP000007798">
    <property type="component" value="Unassembled WGS sequence"/>
</dbReference>
<dbReference type="GO" id="GO:0005886">
    <property type="term" value="C:plasma membrane"/>
    <property type="evidence" value="ECO:0007669"/>
    <property type="project" value="TreeGrafter"/>
</dbReference>
<feature type="domain" description="Dipeptidylpeptidase IV N-terminal" evidence="3">
    <location>
        <begin position="146"/>
        <end position="249"/>
    </location>
</feature>
<dbReference type="Gene3D" id="2.140.10.30">
    <property type="entry name" value="Dipeptidylpeptidase IV, N-terminal domain"/>
    <property type="match status" value="1"/>
</dbReference>
<dbReference type="OrthoDB" id="16520at2759"/>
<evidence type="ECO:0000313" key="4">
    <source>
        <dbReference type="EMBL" id="KRF98607.1"/>
    </source>
</evidence>
<keyword evidence="2" id="KW-0812">Transmembrane</keyword>
<keyword evidence="2" id="KW-1133">Transmembrane helix</keyword>
<dbReference type="InParanoid" id="A0A0Q9WQW8"/>
<evidence type="ECO:0000313" key="5">
    <source>
        <dbReference type="Proteomes" id="UP000007798"/>
    </source>
</evidence>
<dbReference type="GO" id="GO:0008239">
    <property type="term" value="F:dipeptidyl-peptidase activity"/>
    <property type="evidence" value="ECO:0007669"/>
    <property type="project" value="TreeGrafter"/>
</dbReference>
<name>A0A0Q9WQW8_DROWI</name>
<sequence length="249" mass="28606">MHANVTSDRGGGGGSWRLPPDETLQVQDPKQKDQDLDLDEGHNWRSIIFSLLVISFVIAGIITAIYLLGYVDELLYWSGRRMILDEYLQGELTPTRLQPSWVTTKKYVFQADDGGLAILDTTTNSINILVTNHTIRQLNVHGYQCSHDLKYVLFRHNVKKIFQKSFTAFYTIYDIENDHHMPVKLKDSYKVQRTRLQYAAWLGNSSSIIIVADNDIFLRQSPSIEEDVRITATGHENIIYNGVPDWLYQ</sequence>
<dbReference type="STRING" id="7260.A0A0Q9WQW8"/>
<dbReference type="InterPro" id="IPR002469">
    <property type="entry name" value="Peptidase_S9B_N"/>
</dbReference>
<keyword evidence="2" id="KW-0472">Membrane</keyword>
<organism evidence="4 5">
    <name type="scientific">Drosophila willistoni</name>
    <name type="common">Fruit fly</name>
    <dbReference type="NCBI Taxonomy" id="7260"/>
    <lineage>
        <taxon>Eukaryota</taxon>
        <taxon>Metazoa</taxon>
        <taxon>Ecdysozoa</taxon>
        <taxon>Arthropoda</taxon>
        <taxon>Hexapoda</taxon>
        <taxon>Insecta</taxon>
        <taxon>Pterygota</taxon>
        <taxon>Neoptera</taxon>
        <taxon>Endopterygota</taxon>
        <taxon>Diptera</taxon>
        <taxon>Brachycera</taxon>
        <taxon>Muscomorpha</taxon>
        <taxon>Ephydroidea</taxon>
        <taxon>Drosophilidae</taxon>
        <taxon>Drosophila</taxon>
        <taxon>Sophophora</taxon>
    </lineage>
</organism>
<proteinExistence type="predicted"/>
<accession>A0A0Q9WQW8</accession>
<dbReference type="Pfam" id="PF00930">
    <property type="entry name" value="DPPIV_N"/>
    <property type="match status" value="1"/>
</dbReference>
<gene>
    <name evidence="4" type="primary">Dwil\GK27651</name>
    <name evidence="4" type="ORF">Dwil_GK27651</name>
</gene>
<dbReference type="AlphaFoldDB" id="A0A0Q9WQW8"/>